<dbReference type="Pfam" id="PF03544">
    <property type="entry name" value="TonB_C"/>
    <property type="match status" value="1"/>
</dbReference>
<proteinExistence type="predicted"/>
<organism evidence="2">
    <name type="scientific">Pontimicrobium sp. SW4</name>
    <dbReference type="NCBI Taxonomy" id="3153519"/>
    <lineage>
        <taxon>Bacteria</taxon>
        <taxon>Pseudomonadati</taxon>
        <taxon>Bacteroidota</taxon>
        <taxon>Flavobacteriia</taxon>
        <taxon>Flavobacteriales</taxon>
        <taxon>Flavobacteriaceae</taxon>
        <taxon>Pontimicrobium</taxon>
    </lineage>
</organism>
<dbReference type="Gene3D" id="3.30.1150.10">
    <property type="match status" value="1"/>
</dbReference>
<feature type="domain" description="TonB C-terminal" evidence="1">
    <location>
        <begin position="83"/>
        <end position="153"/>
    </location>
</feature>
<dbReference type="InterPro" id="IPR037682">
    <property type="entry name" value="TonB_C"/>
</dbReference>
<sequence>MMTKSILKSKYSLVFSTVFVMFMCLNLNAQDKLKNTAEFPYESIDEVPVFPGCENLSDNIERRKCLSDNIYKYVDDNLNTKLAKQLGFKGEMSIAVIFKINEEGTVTEVKSRAPHPELEKEAKRVISSIPKMIPAKRKGKGAVVPYSLPITFEVGKK</sequence>
<dbReference type="RefSeq" id="WP_347921883.1">
    <property type="nucleotide sequence ID" value="NZ_CP157199.1"/>
</dbReference>
<dbReference type="GO" id="GO:0055085">
    <property type="term" value="P:transmembrane transport"/>
    <property type="evidence" value="ECO:0007669"/>
    <property type="project" value="InterPro"/>
</dbReference>
<dbReference type="AlphaFoldDB" id="A0AAU7BP67"/>
<dbReference type="SUPFAM" id="SSF74653">
    <property type="entry name" value="TolA/TonB C-terminal domain"/>
    <property type="match status" value="1"/>
</dbReference>
<evidence type="ECO:0000313" key="2">
    <source>
        <dbReference type="EMBL" id="XBG59913.1"/>
    </source>
</evidence>
<name>A0AAU7BP67_9FLAO</name>
<reference evidence="2" key="1">
    <citation type="submission" date="2024-05" db="EMBL/GenBank/DDBJ databases">
        <title>Pontimicrobium maritimus sp. nov., isolated form sea water.</title>
        <authorList>
            <person name="Muhammad N."/>
            <person name="Vuong T.Q."/>
            <person name="Han H.L."/>
            <person name="Kim S.-G."/>
        </authorList>
    </citation>
    <scope>NUCLEOTIDE SEQUENCE</scope>
    <source>
        <strain evidence="2">SW4</strain>
    </source>
</reference>
<dbReference type="EMBL" id="CP157199">
    <property type="protein sequence ID" value="XBG59913.1"/>
    <property type="molecule type" value="Genomic_DNA"/>
</dbReference>
<protein>
    <submittedName>
        <fullName evidence="2">Energy transducer TonB</fullName>
    </submittedName>
</protein>
<gene>
    <name evidence="2" type="ORF">ABGB03_08560</name>
</gene>
<evidence type="ECO:0000259" key="1">
    <source>
        <dbReference type="Pfam" id="PF03544"/>
    </source>
</evidence>
<accession>A0AAU7BP67</accession>